<dbReference type="Proteomes" id="UP001172101">
    <property type="component" value="Unassembled WGS sequence"/>
</dbReference>
<comment type="caution">
    <text evidence="1">The sequence shown here is derived from an EMBL/GenBank/DDBJ whole genome shotgun (WGS) entry which is preliminary data.</text>
</comment>
<proteinExistence type="predicted"/>
<gene>
    <name evidence="1" type="ORF">B0T26DRAFT_669849</name>
</gene>
<dbReference type="AlphaFoldDB" id="A0AA40BFV0"/>
<dbReference type="GeneID" id="85322382"/>
<organism evidence="1 2">
    <name type="scientific">Lasiosphaeria miniovina</name>
    <dbReference type="NCBI Taxonomy" id="1954250"/>
    <lineage>
        <taxon>Eukaryota</taxon>
        <taxon>Fungi</taxon>
        <taxon>Dikarya</taxon>
        <taxon>Ascomycota</taxon>
        <taxon>Pezizomycotina</taxon>
        <taxon>Sordariomycetes</taxon>
        <taxon>Sordariomycetidae</taxon>
        <taxon>Sordariales</taxon>
        <taxon>Lasiosphaeriaceae</taxon>
        <taxon>Lasiosphaeria</taxon>
    </lineage>
</organism>
<protein>
    <submittedName>
        <fullName evidence="1">Uncharacterized protein</fullName>
    </submittedName>
</protein>
<name>A0AA40BFV0_9PEZI</name>
<accession>A0AA40BFV0</accession>
<keyword evidence="2" id="KW-1185">Reference proteome</keyword>
<reference evidence="1" key="1">
    <citation type="submission" date="2023-06" db="EMBL/GenBank/DDBJ databases">
        <title>Genome-scale phylogeny and comparative genomics of the fungal order Sordariales.</title>
        <authorList>
            <consortium name="Lawrence Berkeley National Laboratory"/>
            <person name="Hensen N."/>
            <person name="Bonometti L."/>
            <person name="Westerberg I."/>
            <person name="Brannstrom I.O."/>
            <person name="Guillou S."/>
            <person name="Cros-Aarteil S."/>
            <person name="Calhoun S."/>
            <person name="Haridas S."/>
            <person name="Kuo A."/>
            <person name="Mondo S."/>
            <person name="Pangilinan J."/>
            <person name="Riley R."/>
            <person name="LaButti K."/>
            <person name="Andreopoulos B."/>
            <person name="Lipzen A."/>
            <person name="Chen C."/>
            <person name="Yanf M."/>
            <person name="Daum C."/>
            <person name="Ng V."/>
            <person name="Clum A."/>
            <person name="Steindorff A."/>
            <person name="Ohm R."/>
            <person name="Martin F."/>
            <person name="Silar P."/>
            <person name="Natvig D."/>
            <person name="Lalanne C."/>
            <person name="Gautier V."/>
            <person name="Ament-velasquez S.L."/>
            <person name="Kruys A."/>
            <person name="Hutchinson M.I."/>
            <person name="Powell A.J."/>
            <person name="Barry K."/>
            <person name="Miller A.N."/>
            <person name="Grigoriev I.V."/>
            <person name="Debuchy R."/>
            <person name="Gladieux P."/>
            <person name="Thoren M.H."/>
            <person name="Johannesson H."/>
        </authorList>
    </citation>
    <scope>NUCLEOTIDE SEQUENCE</scope>
    <source>
        <strain evidence="1">SMH2392-1A</strain>
    </source>
</reference>
<evidence type="ECO:0000313" key="2">
    <source>
        <dbReference type="Proteomes" id="UP001172101"/>
    </source>
</evidence>
<dbReference type="EMBL" id="JAUIRO010000001">
    <property type="protein sequence ID" value="KAK0733439.1"/>
    <property type="molecule type" value="Genomic_DNA"/>
</dbReference>
<sequence>MATRDCVVETFMKNYANGGYLVYEKVSERGKDASKRRQSLFPGYFARHYRVRLKEDDVTEPAVAGKTLEVCITSSSISRDPGSRRQTRTTNGYKNESGASLVDMMLVSVVDHGDFKVLESELRVSPPHDVARQLGKSETARLGRGDFPGPYPSGQDFLAILHPAATNTDPRTLAMLRGFCDYLLAWEDRTWKLHCAISRLGYFEVQQARGGFYYNTGGGADMDVDEFAITSCPLALVRLLDYSNENQDKALAGSFKLLEHAEKCNNATLGYSRHYPIFPRTIGIAGAPMLSRGQDGQQPTAAACAHGRQMIRSRRGCSCMWTFAKYGSTWIVLVATKFPVLPYKELKRVYVK</sequence>
<evidence type="ECO:0000313" key="1">
    <source>
        <dbReference type="EMBL" id="KAK0733439.1"/>
    </source>
</evidence>
<dbReference type="RefSeq" id="XP_060302316.1">
    <property type="nucleotide sequence ID" value="XM_060439112.1"/>
</dbReference>